<dbReference type="SUPFAM" id="SSF54928">
    <property type="entry name" value="RNA-binding domain, RBD"/>
    <property type="match status" value="1"/>
</dbReference>
<feature type="domain" description="RRM" evidence="2">
    <location>
        <begin position="24"/>
        <end position="115"/>
    </location>
</feature>
<organism evidence="3 4">
    <name type="scientific">Immersiella caudata</name>
    <dbReference type="NCBI Taxonomy" id="314043"/>
    <lineage>
        <taxon>Eukaryota</taxon>
        <taxon>Fungi</taxon>
        <taxon>Dikarya</taxon>
        <taxon>Ascomycota</taxon>
        <taxon>Pezizomycotina</taxon>
        <taxon>Sordariomycetes</taxon>
        <taxon>Sordariomycetidae</taxon>
        <taxon>Sordariales</taxon>
        <taxon>Lasiosphaeriaceae</taxon>
        <taxon>Immersiella</taxon>
    </lineage>
</organism>
<evidence type="ECO:0000313" key="3">
    <source>
        <dbReference type="EMBL" id="KAK0633808.1"/>
    </source>
</evidence>
<name>A0AA39XGY8_9PEZI</name>
<dbReference type="InterPro" id="IPR035979">
    <property type="entry name" value="RBD_domain_sf"/>
</dbReference>
<dbReference type="EMBL" id="JAULSU010000001">
    <property type="protein sequence ID" value="KAK0633808.1"/>
    <property type="molecule type" value="Genomic_DNA"/>
</dbReference>
<feature type="non-terminal residue" evidence="3">
    <location>
        <position position="1"/>
    </location>
</feature>
<dbReference type="Pfam" id="PF00076">
    <property type="entry name" value="RRM_1"/>
    <property type="match status" value="1"/>
</dbReference>
<keyword evidence="4" id="KW-1185">Reference proteome</keyword>
<dbReference type="PROSITE" id="PS50102">
    <property type="entry name" value="RRM"/>
    <property type="match status" value="1"/>
</dbReference>
<dbReference type="AlphaFoldDB" id="A0AA39XGY8"/>
<evidence type="ECO:0000256" key="1">
    <source>
        <dbReference type="PROSITE-ProRule" id="PRU00176"/>
    </source>
</evidence>
<proteinExistence type="predicted"/>
<evidence type="ECO:0000313" key="4">
    <source>
        <dbReference type="Proteomes" id="UP001175000"/>
    </source>
</evidence>
<sequence length="215" mass="24077">SLNYNGDPTNRKNLSARIPEDENCSLFLTGLPPNVTYAQLLALFRQTGRIYATFINPPEFHRGHPTCAAKVTFFSKRAAQEVLRRHGPGRPRHAWLSTRGYKIKVVPHRVKVSEPLAKSANWEDDYGGPPSRVLAVSGPREIVRVPTILKRMRRSCYFNLDQVVVIADTEEYCALEIRFASFYGQAQLAFFGLCGDIEFQGRGGKVSYGADPCGE</sequence>
<keyword evidence="1" id="KW-0694">RNA-binding</keyword>
<dbReference type="GO" id="GO:0003723">
    <property type="term" value="F:RNA binding"/>
    <property type="evidence" value="ECO:0007669"/>
    <property type="project" value="UniProtKB-UniRule"/>
</dbReference>
<protein>
    <recommendedName>
        <fullName evidence="2">RRM domain-containing protein</fullName>
    </recommendedName>
</protein>
<dbReference type="Proteomes" id="UP001175000">
    <property type="component" value="Unassembled WGS sequence"/>
</dbReference>
<accession>A0AA39XGY8</accession>
<dbReference type="InterPro" id="IPR012677">
    <property type="entry name" value="Nucleotide-bd_a/b_plait_sf"/>
</dbReference>
<gene>
    <name evidence="3" type="ORF">B0T14DRAFT_415084</name>
</gene>
<evidence type="ECO:0000259" key="2">
    <source>
        <dbReference type="PROSITE" id="PS50102"/>
    </source>
</evidence>
<reference evidence="3" key="1">
    <citation type="submission" date="2023-06" db="EMBL/GenBank/DDBJ databases">
        <title>Genome-scale phylogeny and comparative genomics of the fungal order Sordariales.</title>
        <authorList>
            <consortium name="Lawrence Berkeley National Laboratory"/>
            <person name="Hensen N."/>
            <person name="Bonometti L."/>
            <person name="Westerberg I."/>
            <person name="Brannstrom I.O."/>
            <person name="Guillou S."/>
            <person name="Cros-Aarteil S."/>
            <person name="Calhoun S."/>
            <person name="Haridas S."/>
            <person name="Kuo A."/>
            <person name="Mondo S."/>
            <person name="Pangilinan J."/>
            <person name="Riley R."/>
            <person name="Labutti K."/>
            <person name="Andreopoulos B."/>
            <person name="Lipzen A."/>
            <person name="Chen C."/>
            <person name="Yanf M."/>
            <person name="Daum C."/>
            <person name="Ng V."/>
            <person name="Clum A."/>
            <person name="Steindorff A."/>
            <person name="Ohm R."/>
            <person name="Martin F."/>
            <person name="Silar P."/>
            <person name="Natvig D."/>
            <person name="Lalanne C."/>
            <person name="Gautier V."/>
            <person name="Ament-Velasquez S.L."/>
            <person name="Kruys A."/>
            <person name="Hutchinson M.I."/>
            <person name="Powell A.J."/>
            <person name="Barry K."/>
            <person name="Miller A.N."/>
            <person name="Grigoriev I.V."/>
            <person name="Debuchy R."/>
            <person name="Gladieux P."/>
            <person name="Thoren M.H."/>
            <person name="Johannesson H."/>
        </authorList>
    </citation>
    <scope>NUCLEOTIDE SEQUENCE</scope>
    <source>
        <strain evidence="3">CBS 606.72</strain>
    </source>
</reference>
<dbReference type="Gene3D" id="3.30.70.330">
    <property type="match status" value="1"/>
</dbReference>
<comment type="caution">
    <text evidence="3">The sequence shown here is derived from an EMBL/GenBank/DDBJ whole genome shotgun (WGS) entry which is preliminary data.</text>
</comment>
<dbReference type="CDD" id="cd00590">
    <property type="entry name" value="RRM_SF"/>
    <property type="match status" value="1"/>
</dbReference>
<dbReference type="InterPro" id="IPR000504">
    <property type="entry name" value="RRM_dom"/>
</dbReference>